<reference evidence="14 15" key="1">
    <citation type="journal article" date="2023" name="Genome Announc.">
        <title>Pan-Genome Analyses of the Genus Cohnella and Proposal of the Novel Species Cohnella silvisoli sp. nov., Isolated from Forest Soil.</title>
        <authorList>
            <person name="Wang C."/>
            <person name="Mao L."/>
            <person name="Bao G."/>
            <person name="Zhu H."/>
        </authorList>
    </citation>
    <scope>NUCLEOTIDE SEQUENCE [LARGE SCALE GENOMIC DNA]</scope>
    <source>
        <strain evidence="14 15">NL03-T5-1</strain>
    </source>
</reference>
<keyword evidence="9 12" id="KW-1133">Transmembrane helix</keyword>
<evidence type="ECO:0000256" key="12">
    <source>
        <dbReference type="SAM" id="Phobius"/>
    </source>
</evidence>
<dbReference type="SUPFAM" id="SSF55874">
    <property type="entry name" value="ATPase domain of HSP90 chaperone/DNA topoisomerase II/histidine kinase"/>
    <property type="match status" value="1"/>
</dbReference>
<evidence type="ECO:0000256" key="8">
    <source>
        <dbReference type="ARBA" id="ARBA00022840"/>
    </source>
</evidence>
<sequence length="581" mass="66675">MNLIIGLLSYLYYQQTSNVIWERNKEATQQMLLRFGSSVDRLFKDIDRISAQTLYDPEINAYFNAPDPNFDNSYSTFVKLQRLTNLLQNFNGPALTAKRIIIFNLNGDHIDYGLNWDTYPSLKERFSFADWIQPTIQKNGDKELVPPRPTEWQTTGELVFSISRLMNRNTLIEVQQPYSLLEQTVTEGITPESAASIYIYDDAGRIFYPYGLSQIPFKLDRNIADPNGTEIIHSETGEPNIINLEHSSYTGLNIALLQPKDVLLKPIRQLHVLSFIIIGAAELLALLLSYLIAKTITSPILKLQRYVRKVDLDNVPTSLSPMEFKYSYEVNELYETFVKMTLGLHGSMNQVIDLQNRENIAQMQALYAQMNPHFLYNTLTSIGRRAEESADPQVAQMCYKLTQMMRYSTLSISTPVTIQEELTHAASYLELMKVRFEHQFHYEVELDPAIKTEFVPKLILQPLLENCFTHGFQKVEPPWTIRVVIQQEREDSNSWSICIIDNGIGFEQAALDRVQGIINTLHSGQAPELQQITTRGLGNVGVENTLTRCRMFWNDRVRFTVRNLHEGTEIRIQINKPEGSA</sequence>
<evidence type="ECO:0000256" key="1">
    <source>
        <dbReference type="ARBA" id="ARBA00004651"/>
    </source>
</evidence>
<evidence type="ECO:0000256" key="6">
    <source>
        <dbReference type="ARBA" id="ARBA00022741"/>
    </source>
</evidence>
<dbReference type="InterPro" id="IPR036890">
    <property type="entry name" value="HATPase_C_sf"/>
</dbReference>
<feature type="transmembrane region" description="Helical" evidence="12">
    <location>
        <begin position="270"/>
        <end position="293"/>
    </location>
</feature>
<accession>A0ABV1KWK6</accession>
<keyword evidence="5 12" id="KW-0812">Transmembrane</keyword>
<keyword evidence="3" id="KW-0597">Phosphoprotein</keyword>
<dbReference type="PANTHER" id="PTHR34220:SF11">
    <property type="entry name" value="SENSOR PROTEIN KINASE HPTS"/>
    <property type="match status" value="1"/>
</dbReference>
<evidence type="ECO:0000256" key="9">
    <source>
        <dbReference type="ARBA" id="ARBA00022989"/>
    </source>
</evidence>
<comment type="caution">
    <text evidence="14">The sequence shown here is derived from an EMBL/GenBank/DDBJ whole genome shotgun (WGS) entry which is preliminary data.</text>
</comment>
<feature type="domain" description="Signal transduction histidine kinase internal region" evidence="13">
    <location>
        <begin position="361"/>
        <end position="440"/>
    </location>
</feature>
<evidence type="ECO:0000256" key="2">
    <source>
        <dbReference type="ARBA" id="ARBA00022475"/>
    </source>
</evidence>
<keyword evidence="11 12" id="KW-0472">Membrane</keyword>
<dbReference type="Gene3D" id="3.30.565.10">
    <property type="entry name" value="Histidine kinase-like ATPase, C-terminal domain"/>
    <property type="match status" value="1"/>
</dbReference>
<keyword evidence="4" id="KW-0808">Transferase</keyword>
<evidence type="ECO:0000256" key="10">
    <source>
        <dbReference type="ARBA" id="ARBA00023012"/>
    </source>
</evidence>
<dbReference type="EMBL" id="JASKHM010000010">
    <property type="protein sequence ID" value="MEQ4484366.1"/>
    <property type="molecule type" value="Genomic_DNA"/>
</dbReference>
<dbReference type="InterPro" id="IPR010559">
    <property type="entry name" value="Sig_transdc_His_kin_internal"/>
</dbReference>
<dbReference type="Pfam" id="PF06580">
    <property type="entry name" value="His_kinase"/>
    <property type="match status" value="1"/>
</dbReference>
<dbReference type="PANTHER" id="PTHR34220">
    <property type="entry name" value="SENSOR HISTIDINE KINASE YPDA"/>
    <property type="match status" value="1"/>
</dbReference>
<evidence type="ECO:0000313" key="15">
    <source>
        <dbReference type="Proteomes" id="UP001493487"/>
    </source>
</evidence>
<keyword evidence="15" id="KW-1185">Reference proteome</keyword>
<organism evidence="14 15">
    <name type="scientific">Cohnella silvisoli</name>
    <dbReference type="NCBI Taxonomy" id="2873699"/>
    <lineage>
        <taxon>Bacteria</taxon>
        <taxon>Bacillati</taxon>
        <taxon>Bacillota</taxon>
        <taxon>Bacilli</taxon>
        <taxon>Bacillales</taxon>
        <taxon>Paenibacillaceae</taxon>
        <taxon>Cohnella</taxon>
    </lineage>
</organism>
<keyword evidence="2" id="KW-1003">Cell membrane</keyword>
<dbReference type="RefSeq" id="WP_232186744.1">
    <property type="nucleotide sequence ID" value="NZ_JAIOAP010000009.1"/>
</dbReference>
<dbReference type="GO" id="GO:0016301">
    <property type="term" value="F:kinase activity"/>
    <property type="evidence" value="ECO:0007669"/>
    <property type="project" value="UniProtKB-KW"/>
</dbReference>
<protein>
    <submittedName>
        <fullName evidence="14">Histidine kinase</fullName>
    </submittedName>
</protein>
<gene>
    <name evidence="14" type="ORF">QJS35_18370</name>
</gene>
<dbReference type="Gene3D" id="6.10.340.10">
    <property type="match status" value="1"/>
</dbReference>
<evidence type="ECO:0000256" key="5">
    <source>
        <dbReference type="ARBA" id="ARBA00022692"/>
    </source>
</evidence>
<name>A0ABV1KWK6_9BACL</name>
<evidence type="ECO:0000256" key="4">
    <source>
        <dbReference type="ARBA" id="ARBA00022679"/>
    </source>
</evidence>
<proteinExistence type="predicted"/>
<comment type="subcellular location">
    <subcellularLocation>
        <location evidence="1">Cell membrane</location>
        <topology evidence="1">Multi-pass membrane protein</topology>
    </subcellularLocation>
</comment>
<keyword evidence="7 14" id="KW-0418">Kinase</keyword>
<dbReference type="InterPro" id="IPR050640">
    <property type="entry name" value="Bact_2-comp_sensor_kinase"/>
</dbReference>
<evidence type="ECO:0000256" key="11">
    <source>
        <dbReference type="ARBA" id="ARBA00023136"/>
    </source>
</evidence>
<evidence type="ECO:0000256" key="3">
    <source>
        <dbReference type="ARBA" id="ARBA00022553"/>
    </source>
</evidence>
<evidence type="ECO:0000313" key="14">
    <source>
        <dbReference type="EMBL" id="MEQ4484366.1"/>
    </source>
</evidence>
<keyword evidence="10" id="KW-0902">Two-component regulatory system</keyword>
<keyword evidence="6" id="KW-0547">Nucleotide-binding</keyword>
<evidence type="ECO:0000256" key="7">
    <source>
        <dbReference type="ARBA" id="ARBA00022777"/>
    </source>
</evidence>
<keyword evidence="8" id="KW-0067">ATP-binding</keyword>
<evidence type="ECO:0000259" key="13">
    <source>
        <dbReference type="Pfam" id="PF06580"/>
    </source>
</evidence>
<dbReference type="Proteomes" id="UP001493487">
    <property type="component" value="Unassembled WGS sequence"/>
</dbReference>